<accession>A0A9W2YV70</accession>
<proteinExistence type="predicted"/>
<organism evidence="1 2">
    <name type="scientific">Biomphalaria glabrata</name>
    <name type="common">Bloodfluke planorb</name>
    <name type="synonym">Freshwater snail</name>
    <dbReference type="NCBI Taxonomy" id="6526"/>
    <lineage>
        <taxon>Eukaryota</taxon>
        <taxon>Metazoa</taxon>
        <taxon>Spiralia</taxon>
        <taxon>Lophotrochozoa</taxon>
        <taxon>Mollusca</taxon>
        <taxon>Gastropoda</taxon>
        <taxon>Heterobranchia</taxon>
        <taxon>Euthyneura</taxon>
        <taxon>Panpulmonata</taxon>
        <taxon>Hygrophila</taxon>
        <taxon>Lymnaeoidea</taxon>
        <taxon>Planorbidae</taxon>
        <taxon>Biomphalaria</taxon>
    </lineage>
</organism>
<dbReference type="RefSeq" id="XP_055866530.1">
    <property type="nucleotide sequence ID" value="XM_056010555.1"/>
</dbReference>
<dbReference type="Proteomes" id="UP001165740">
    <property type="component" value="Chromosome 14"/>
</dbReference>
<dbReference type="GeneID" id="106073889"/>
<reference evidence="2" key="1">
    <citation type="submission" date="2025-08" db="UniProtKB">
        <authorList>
            <consortium name="RefSeq"/>
        </authorList>
    </citation>
    <scope>IDENTIFICATION</scope>
</reference>
<dbReference type="AlphaFoldDB" id="A0A9W2YV70"/>
<protein>
    <submittedName>
        <fullName evidence="2">Uncharacterized protein LOC106073889</fullName>
    </submittedName>
</protein>
<evidence type="ECO:0000313" key="2">
    <source>
        <dbReference type="RefSeq" id="XP_055866530.1"/>
    </source>
</evidence>
<sequence length="125" mass="14662">MDIRYFNKLLEEEFNGNEACATEDIVVTVALPDGNNVNHRILKYQTAAELLISLNEKYILNGNPKDDWVVVLYTEKNQEIILRDDEIIYGDDYRFFKSIEIKLKCDLFETEHAIKSCIQMKIHVF</sequence>
<dbReference type="OrthoDB" id="10290683at2759"/>
<evidence type="ECO:0000313" key="1">
    <source>
        <dbReference type="Proteomes" id="UP001165740"/>
    </source>
</evidence>
<keyword evidence="1" id="KW-1185">Reference proteome</keyword>
<gene>
    <name evidence="2" type="primary">LOC106073889</name>
</gene>
<name>A0A9W2YV70_BIOGL</name>